<dbReference type="SMART" id="SM00450">
    <property type="entry name" value="RHOD"/>
    <property type="match status" value="1"/>
</dbReference>
<dbReference type="Gene3D" id="3.40.250.10">
    <property type="entry name" value="Rhodanese-like domain"/>
    <property type="match status" value="1"/>
</dbReference>
<dbReference type="Pfam" id="PF00581">
    <property type="entry name" value="Rhodanese"/>
    <property type="match status" value="1"/>
</dbReference>
<dbReference type="EMBL" id="BMXB01000004">
    <property type="protein sequence ID" value="GHA34520.1"/>
    <property type="molecule type" value="Genomic_DNA"/>
</dbReference>
<dbReference type="InterPro" id="IPR036873">
    <property type="entry name" value="Rhodanese-like_dom_sf"/>
</dbReference>
<feature type="domain" description="Rhodanese" evidence="1">
    <location>
        <begin position="27"/>
        <end position="113"/>
    </location>
</feature>
<accession>A0A918SCP9</accession>
<dbReference type="InterPro" id="IPR052367">
    <property type="entry name" value="Thiosulfate_ST/Rhodanese-like"/>
</dbReference>
<dbReference type="CDD" id="cd00158">
    <property type="entry name" value="RHOD"/>
    <property type="match status" value="1"/>
</dbReference>
<gene>
    <name evidence="2" type="ORF">GCM10007103_14950</name>
</gene>
<organism evidence="2 3">
    <name type="scientific">Salinimicrobium marinum</name>
    <dbReference type="NCBI Taxonomy" id="680283"/>
    <lineage>
        <taxon>Bacteria</taxon>
        <taxon>Pseudomonadati</taxon>
        <taxon>Bacteroidota</taxon>
        <taxon>Flavobacteriia</taxon>
        <taxon>Flavobacteriales</taxon>
        <taxon>Flavobacteriaceae</taxon>
        <taxon>Salinimicrobium</taxon>
    </lineage>
</organism>
<comment type="caution">
    <text evidence="2">The sequence shown here is derived from an EMBL/GenBank/DDBJ whole genome shotgun (WGS) entry which is preliminary data.</text>
</comment>
<dbReference type="Proteomes" id="UP000610456">
    <property type="component" value="Unassembled WGS sequence"/>
</dbReference>
<sequence>MLTSVSFAQEQKGFEVISPAEYQEQIRSEQIHLIDVRTPEEFAESHIEGAKNINFHSNDFLAQFSQLEREKPVYLYCKSGNRSGKAAKELADMGFTKIVDLKGGFLAWKEFVKE</sequence>
<evidence type="ECO:0000313" key="3">
    <source>
        <dbReference type="Proteomes" id="UP000610456"/>
    </source>
</evidence>
<reference evidence="2" key="2">
    <citation type="submission" date="2020-09" db="EMBL/GenBank/DDBJ databases">
        <authorList>
            <person name="Sun Q."/>
            <person name="Kim S."/>
        </authorList>
    </citation>
    <scope>NUCLEOTIDE SEQUENCE</scope>
    <source>
        <strain evidence="2">KCTC 12719</strain>
    </source>
</reference>
<keyword evidence="3" id="KW-1185">Reference proteome</keyword>
<dbReference type="PROSITE" id="PS50206">
    <property type="entry name" value="RHODANESE_3"/>
    <property type="match status" value="1"/>
</dbReference>
<dbReference type="PANTHER" id="PTHR45431">
    <property type="entry name" value="RHODANESE-LIKE DOMAIN-CONTAINING PROTEIN 15, CHLOROPLASTIC"/>
    <property type="match status" value="1"/>
</dbReference>
<reference evidence="2" key="1">
    <citation type="journal article" date="2014" name="Int. J. Syst. Evol. Microbiol.">
        <title>Complete genome sequence of Corynebacterium casei LMG S-19264T (=DSM 44701T), isolated from a smear-ripened cheese.</title>
        <authorList>
            <consortium name="US DOE Joint Genome Institute (JGI-PGF)"/>
            <person name="Walter F."/>
            <person name="Albersmeier A."/>
            <person name="Kalinowski J."/>
            <person name="Ruckert C."/>
        </authorList>
    </citation>
    <scope>NUCLEOTIDE SEQUENCE</scope>
    <source>
        <strain evidence="2">KCTC 12719</strain>
    </source>
</reference>
<proteinExistence type="predicted"/>
<evidence type="ECO:0000259" key="1">
    <source>
        <dbReference type="PROSITE" id="PS50206"/>
    </source>
</evidence>
<protein>
    <recommendedName>
        <fullName evidence="1">Rhodanese domain-containing protein</fullName>
    </recommendedName>
</protein>
<name>A0A918SCP9_9FLAO</name>
<dbReference type="InterPro" id="IPR001763">
    <property type="entry name" value="Rhodanese-like_dom"/>
</dbReference>
<evidence type="ECO:0000313" key="2">
    <source>
        <dbReference type="EMBL" id="GHA34520.1"/>
    </source>
</evidence>
<dbReference type="PANTHER" id="PTHR45431:SF3">
    <property type="entry name" value="RHODANESE-LIKE DOMAIN-CONTAINING PROTEIN 15, CHLOROPLASTIC"/>
    <property type="match status" value="1"/>
</dbReference>
<dbReference type="AlphaFoldDB" id="A0A918SCP9"/>
<dbReference type="SUPFAM" id="SSF52821">
    <property type="entry name" value="Rhodanese/Cell cycle control phosphatase"/>
    <property type="match status" value="1"/>
</dbReference>